<evidence type="ECO:0000313" key="9">
    <source>
        <dbReference type="EMBL" id="AKO92407.1"/>
    </source>
</evidence>
<evidence type="ECO:0000256" key="4">
    <source>
        <dbReference type="ARBA" id="ARBA00022692"/>
    </source>
</evidence>
<proteinExistence type="inferred from homology"/>
<dbReference type="GO" id="GO:0005886">
    <property type="term" value="C:plasma membrane"/>
    <property type="evidence" value="ECO:0007669"/>
    <property type="project" value="UniProtKB-SubCell"/>
</dbReference>
<evidence type="ECO:0000256" key="1">
    <source>
        <dbReference type="ARBA" id="ARBA00004651"/>
    </source>
</evidence>
<dbReference type="InterPro" id="IPR050638">
    <property type="entry name" value="AA-Vitamin_Transporters"/>
</dbReference>
<dbReference type="PATRIC" id="fig|135735.6.peg.2090"/>
<accession>A0A0H4KE71</accession>
<dbReference type="EMBL" id="CP011974">
    <property type="protein sequence ID" value="AKO92407.1"/>
    <property type="molecule type" value="Genomic_DNA"/>
</dbReference>
<dbReference type="PANTHER" id="PTHR32322:SF18">
    <property type="entry name" value="S-ADENOSYLMETHIONINE_S-ADENOSYLHOMOCYSTEINE TRANSPORTER"/>
    <property type="match status" value="1"/>
</dbReference>
<feature type="domain" description="EamA" evidence="8">
    <location>
        <begin position="16"/>
        <end position="148"/>
    </location>
</feature>
<feature type="transmembrane region" description="Helical" evidence="7">
    <location>
        <begin position="189"/>
        <end position="209"/>
    </location>
</feature>
<feature type="transmembrane region" description="Helical" evidence="7">
    <location>
        <begin position="221"/>
        <end position="240"/>
    </location>
</feature>
<feature type="transmembrane region" description="Helical" evidence="7">
    <location>
        <begin position="277"/>
        <end position="296"/>
    </location>
</feature>
<dbReference type="RefSeq" id="WP_046217138.1">
    <property type="nucleotide sequence ID" value="NZ_CP011974.1"/>
</dbReference>
<dbReference type="OrthoDB" id="6707571at2"/>
<dbReference type="Proteomes" id="UP000036202">
    <property type="component" value="Chromosome"/>
</dbReference>
<keyword evidence="4 7" id="KW-0812">Transmembrane</keyword>
<evidence type="ECO:0000313" key="10">
    <source>
        <dbReference type="Proteomes" id="UP000036202"/>
    </source>
</evidence>
<gene>
    <name evidence="9" type="ORF">BEH_10060</name>
</gene>
<dbReference type="Pfam" id="PF00892">
    <property type="entry name" value="EamA"/>
    <property type="match status" value="2"/>
</dbReference>
<dbReference type="InterPro" id="IPR000620">
    <property type="entry name" value="EamA_dom"/>
</dbReference>
<dbReference type="Gene3D" id="1.10.3730.20">
    <property type="match status" value="1"/>
</dbReference>
<feature type="transmembrane region" description="Helical" evidence="7">
    <location>
        <begin position="252"/>
        <end position="271"/>
    </location>
</feature>
<evidence type="ECO:0000256" key="7">
    <source>
        <dbReference type="SAM" id="Phobius"/>
    </source>
</evidence>
<evidence type="ECO:0000256" key="2">
    <source>
        <dbReference type="ARBA" id="ARBA00007362"/>
    </source>
</evidence>
<keyword evidence="3" id="KW-1003">Cell membrane</keyword>
<feature type="transmembrane region" description="Helical" evidence="7">
    <location>
        <begin position="45"/>
        <end position="63"/>
    </location>
</feature>
<comment type="subcellular location">
    <subcellularLocation>
        <location evidence="1">Cell membrane</location>
        <topology evidence="1">Multi-pass membrane protein</topology>
    </subcellularLocation>
</comment>
<reference evidence="10" key="2">
    <citation type="submission" date="2015-06" db="EMBL/GenBank/DDBJ databases">
        <title>Genome Sequence of Bacillus endophyticus and Analysis of its Companion Mechanism in the Ketogulonigenium vulgare-Bacillus strain Consortium.</title>
        <authorList>
            <person name="Jia N."/>
            <person name="Du J."/>
            <person name="Ding M.-Z."/>
            <person name="Gao F."/>
            <person name="Yuan Y.-J."/>
        </authorList>
    </citation>
    <scope>NUCLEOTIDE SEQUENCE [LARGE SCALE GENOMIC DNA]</scope>
    <source>
        <strain evidence="10">Hbe603</strain>
    </source>
</reference>
<feature type="transmembrane region" description="Helical" evidence="7">
    <location>
        <begin position="134"/>
        <end position="151"/>
    </location>
</feature>
<keyword evidence="5 7" id="KW-1133">Transmembrane helix</keyword>
<evidence type="ECO:0000256" key="5">
    <source>
        <dbReference type="ARBA" id="ARBA00022989"/>
    </source>
</evidence>
<dbReference type="InterPro" id="IPR037185">
    <property type="entry name" value="EmrE-like"/>
</dbReference>
<sequence length="310" mass="34068">MNKKLAYLYIVGGASLYIVGGASLWGIIGVFVTKLYDLGFTPAEVVAIRALMAAIFLLCYTFIHNRKMLKIHIRDSRYFVGTGIISIVFFNLCMFTAIKETSVSISAILLYTAPAFVMILSYLLFKEAFTLQKVVALLMTFCGCAFVVGIFSNDTTISLYGLLAGLGSGFFYSLYSIFGKFALEKYESITVTVYTFVFAAIAIVPFSGLLSSPQRLLHLDVLLYGIGLGFFSTMLAFLLYTKGLSYVESSRASIVATLEPVVAALASFLFFHERLDVFQYFGIILVISSIVIVGTSSSTKSLFKARSQNL</sequence>
<evidence type="ECO:0000259" key="8">
    <source>
        <dbReference type="Pfam" id="PF00892"/>
    </source>
</evidence>
<dbReference type="KEGG" id="beo:BEH_10060"/>
<protein>
    <submittedName>
        <fullName evidence="9">Transporter</fullName>
    </submittedName>
</protein>
<evidence type="ECO:0000256" key="6">
    <source>
        <dbReference type="ARBA" id="ARBA00023136"/>
    </source>
</evidence>
<dbReference type="AlphaFoldDB" id="A0A0H4KE71"/>
<feature type="transmembrane region" description="Helical" evidence="7">
    <location>
        <begin position="7"/>
        <end position="33"/>
    </location>
</feature>
<keyword evidence="10" id="KW-1185">Reference proteome</keyword>
<dbReference type="SUPFAM" id="SSF103481">
    <property type="entry name" value="Multidrug resistance efflux transporter EmrE"/>
    <property type="match status" value="2"/>
</dbReference>
<keyword evidence="6 7" id="KW-0472">Membrane</keyword>
<feature type="transmembrane region" description="Helical" evidence="7">
    <location>
        <begin position="78"/>
        <end position="98"/>
    </location>
</feature>
<comment type="similarity">
    <text evidence="2">Belongs to the EamA transporter family.</text>
</comment>
<name>A0A0H4KE71_9BACI</name>
<feature type="transmembrane region" description="Helical" evidence="7">
    <location>
        <begin position="157"/>
        <end position="177"/>
    </location>
</feature>
<feature type="domain" description="EamA" evidence="8">
    <location>
        <begin position="160"/>
        <end position="294"/>
    </location>
</feature>
<evidence type="ECO:0000256" key="3">
    <source>
        <dbReference type="ARBA" id="ARBA00022475"/>
    </source>
</evidence>
<organism evidence="9 10">
    <name type="scientific">Priestia filamentosa</name>
    <dbReference type="NCBI Taxonomy" id="1402861"/>
    <lineage>
        <taxon>Bacteria</taxon>
        <taxon>Bacillati</taxon>
        <taxon>Bacillota</taxon>
        <taxon>Bacilli</taxon>
        <taxon>Bacillales</taxon>
        <taxon>Bacillaceae</taxon>
        <taxon>Priestia</taxon>
    </lineage>
</organism>
<dbReference type="PANTHER" id="PTHR32322">
    <property type="entry name" value="INNER MEMBRANE TRANSPORTER"/>
    <property type="match status" value="1"/>
</dbReference>
<feature type="transmembrane region" description="Helical" evidence="7">
    <location>
        <begin position="104"/>
        <end position="125"/>
    </location>
</feature>
<reference evidence="9 10" key="1">
    <citation type="journal article" date="2015" name="PLoS ONE">
        <title>Genome Sequence of Bacillus endophyticus and Analysis of Its Companion Mechanism in the Ketogulonigenium vulgare-Bacillus Strain Consortium.</title>
        <authorList>
            <person name="Jia N."/>
            <person name="Du J."/>
            <person name="Ding M.Z."/>
            <person name="Gao F."/>
            <person name="Yuan Y.J."/>
        </authorList>
    </citation>
    <scope>NUCLEOTIDE SEQUENCE [LARGE SCALE GENOMIC DNA]</scope>
    <source>
        <strain evidence="9 10">Hbe603</strain>
    </source>
</reference>